<name>A0A3N4ISB3_ASCIM</name>
<proteinExistence type="predicted"/>
<feature type="compositionally biased region" description="Low complexity" evidence="1">
    <location>
        <begin position="175"/>
        <end position="190"/>
    </location>
</feature>
<dbReference type="GO" id="GO:0004402">
    <property type="term" value="F:histone acetyltransferase activity"/>
    <property type="evidence" value="ECO:0007669"/>
    <property type="project" value="TreeGrafter"/>
</dbReference>
<dbReference type="OrthoDB" id="1938992at2759"/>
<reference evidence="3 4" key="1">
    <citation type="journal article" date="2018" name="Nat. Ecol. Evol.">
        <title>Pezizomycetes genomes reveal the molecular basis of ectomycorrhizal truffle lifestyle.</title>
        <authorList>
            <person name="Murat C."/>
            <person name="Payen T."/>
            <person name="Noel B."/>
            <person name="Kuo A."/>
            <person name="Morin E."/>
            <person name="Chen J."/>
            <person name="Kohler A."/>
            <person name="Krizsan K."/>
            <person name="Balestrini R."/>
            <person name="Da Silva C."/>
            <person name="Montanini B."/>
            <person name="Hainaut M."/>
            <person name="Levati E."/>
            <person name="Barry K.W."/>
            <person name="Belfiori B."/>
            <person name="Cichocki N."/>
            <person name="Clum A."/>
            <person name="Dockter R.B."/>
            <person name="Fauchery L."/>
            <person name="Guy J."/>
            <person name="Iotti M."/>
            <person name="Le Tacon F."/>
            <person name="Lindquist E.A."/>
            <person name="Lipzen A."/>
            <person name="Malagnac F."/>
            <person name="Mello A."/>
            <person name="Molinier V."/>
            <person name="Miyauchi S."/>
            <person name="Poulain J."/>
            <person name="Riccioni C."/>
            <person name="Rubini A."/>
            <person name="Sitrit Y."/>
            <person name="Splivallo R."/>
            <person name="Traeger S."/>
            <person name="Wang M."/>
            <person name="Zifcakova L."/>
            <person name="Wipf D."/>
            <person name="Zambonelli A."/>
            <person name="Paolocci F."/>
            <person name="Nowrousian M."/>
            <person name="Ottonello S."/>
            <person name="Baldrian P."/>
            <person name="Spatafora J.W."/>
            <person name="Henrissat B."/>
            <person name="Nagy L.G."/>
            <person name="Aury J.M."/>
            <person name="Wincker P."/>
            <person name="Grigoriev I.V."/>
            <person name="Bonfante P."/>
            <person name="Martin F.M."/>
        </authorList>
    </citation>
    <scope>NUCLEOTIDE SEQUENCE [LARGE SCALE GENOMIC DNA]</scope>
    <source>
        <strain evidence="3 4">RN42</strain>
    </source>
</reference>
<dbReference type="PANTHER" id="PTHR38422:SF1">
    <property type="entry name" value="SOMETHING ABOUT SILENCING PROTEIN 4"/>
    <property type="match status" value="1"/>
</dbReference>
<gene>
    <name evidence="3" type="ORF">BJ508DRAFT_371709</name>
</gene>
<feature type="region of interest" description="Disordered" evidence="1">
    <location>
        <begin position="414"/>
        <end position="461"/>
    </location>
</feature>
<feature type="region of interest" description="Disordered" evidence="1">
    <location>
        <begin position="119"/>
        <end position="210"/>
    </location>
</feature>
<evidence type="ECO:0000313" key="3">
    <source>
        <dbReference type="EMBL" id="RPA88287.1"/>
    </source>
</evidence>
<dbReference type="AlphaFoldDB" id="A0A3N4ISB3"/>
<dbReference type="InterPro" id="IPR038988">
    <property type="entry name" value="Sas4"/>
</dbReference>
<dbReference type="GO" id="GO:0033255">
    <property type="term" value="C:SAS acetyltransferase complex"/>
    <property type="evidence" value="ECO:0007669"/>
    <property type="project" value="InterPro"/>
</dbReference>
<sequence>MFPYNGLRLSMSRLPTIILRFGKGVVTGQLEDDKSSSEEEETEMALGTTDVNPNSDLYDQAKDAIEPPAKRNKTSNPPYRPQKVKRSRRTEEEATPIYEAELRDTRSRCDNDYDINDGDTSALSLQEHTNNTAPIRTRHSSEHLDYAKTTEAFPQPPKKRLKRDSDGHHTTEPTAEALPAPDGALAPGQLQPQAGNTEEKRTLRSKDSGGRHKTILDNYFPWLDEQWAEQAKKLEYVAYDTPMIIVDELPTRHIRSVPKRTHTEERKDATQQTSDMAQTFPDEPEKQDNVEAPKEIHIGTFDFTDYLPATRRYKSDPLKPEIYEKHHRRQENAEKRVRNIERGKVTHEVGKLEEQLELLQGPEWLKAMGYDRIRSMSAEEKKKVEKTRDDLISEIETIKEKFRIWREDEKRRKYGKNAGDNADSTSDAHDSIHEESEEPEQPNGKTPPATRRAHLGGKTPKHVEAIRKMEEFTSFYAEKPHLRPMAVHPFRKNYRNLTAFGEPLPKLVDQDFALPDDLIDNQSHWKKKMRMMRRRD</sequence>
<dbReference type="EMBL" id="ML119645">
    <property type="protein sequence ID" value="RPA88287.1"/>
    <property type="molecule type" value="Genomic_DNA"/>
</dbReference>
<protein>
    <recommendedName>
        <fullName evidence="2">Something about silencing protein 4 domain-containing protein</fullName>
    </recommendedName>
</protein>
<feature type="region of interest" description="Disordered" evidence="1">
    <location>
        <begin position="258"/>
        <end position="295"/>
    </location>
</feature>
<dbReference type="InterPro" id="IPR029184">
    <property type="entry name" value="Sas4_dom"/>
</dbReference>
<keyword evidence="4" id="KW-1185">Reference proteome</keyword>
<dbReference type="Pfam" id="PF15460">
    <property type="entry name" value="SAS4"/>
    <property type="match status" value="1"/>
</dbReference>
<dbReference type="STRING" id="1160509.A0A3N4ISB3"/>
<feature type="compositionally biased region" description="Basic and acidic residues" evidence="1">
    <location>
        <begin position="283"/>
        <end position="295"/>
    </location>
</feature>
<evidence type="ECO:0000259" key="2">
    <source>
        <dbReference type="Pfam" id="PF15460"/>
    </source>
</evidence>
<dbReference type="PANTHER" id="PTHR38422">
    <property type="entry name" value="SOMETHING ABOUT SILENCING PROTEIN 4"/>
    <property type="match status" value="1"/>
</dbReference>
<feature type="compositionally biased region" description="Basic and acidic residues" evidence="1">
    <location>
        <begin position="139"/>
        <end position="148"/>
    </location>
</feature>
<feature type="region of interest" description="Disordered" evidence="1">
    <location>
        <begin position="28"/>
        <end position="98"/>
    </location>
</feature>
<evidence type="ECO:0000256" key="1">
    <source>
        <dbReference type="SAM" id="MobiDB-lite"/>
    </source>
</evidence>
<organism evidence="3 4">
    <name type="scientific">Ascobolus immersus RN42</name>
    <dbReference type="NCBI Taxonomy" id="1160509"/>
    <lineage>
        <taxon>Eukaryota</taxon>
        <taxon>Fungi</taxon>
        <taxon>Dikarya</taxon>
        <taxon>Ascomycota</taxon>
        <taxon>Pezizomycotina</taxon>
        <taxon>Pezizomycetes</taxon>
        <taxon>Pezizales</taxon>
        <taxon>Ascobolaceae</taxon>
        <taxon>Ascobolus</taxon>
    </lineage>
</organism>
<feature type="domain" description="Something about silencing protein 4" evidence="2">
    <location>
        <begin position="316"/>
        <end position="413"/>
    </location>
</feature>
<feature type="compositionally biased region" description="Basic and acidic residues" evidence="1">
    <location>
        <begin position="59"/>
        <end position="69"/>
    </location>
</feature>
<evidence type="ECO:0000313" key="4">
    <source>
        <dbReference type="Proteomes" id="UP000275078"/>
    </source>
</evidence>
<feature type="compositionally biased region" description="Polar residues" evidence="1">
    <location>
        <begin position="119"/>
        <end position="134"/>
    </location>
</feature>
<feature type="compositionally biased region" description="Basic and acidic residues" evidence="1">
    <location>
        <begin position="197"/>
        <end position="210"/>
    </location>
</feature>
<dbReference type="Proteomes" id="UP000275078">
    <property type="component" value="Unassembled WGS sequence"/>
</dbReference>
<accession>A0A3N4ISB3</accession>